<keyword evidence="1" id="KW-1133">Transmembrane helix</keyword>
<dbReference type="RefSeq" id="WP_262573492.1">
    <property type="nucleotide sequence ID" value="NZ_JAOQKJ010000003.1"/>
</dbReference>
<proteinExistence type="predicted"/>
<comment type="caution">
    <text evidence="2">The sequence shown here is derived from an EMBL/GenBank/DDBJ whole genome shotgun (WGS) entry which is preliminary data.</text>
</comment>
<name>A0ABT2T199_9FIRM</name>
<keyword evidence="1" id="KW-0472">Membrane</keyword>
<sequence length="837" mass="92946">MKNRNKKRAKINNAGSTLITVLVGVGFLLILAVITITISTANLHMKQIEYRMKDNFYADEQVLDDVYNGIGKVTADCLSKAYADVLSQVSDAGGKAVFKTQDAAYRSFSLQFINGLKTILPVCSKDDGDLTNYNRLLAKLNSYITQKISLDGTGAYNTEVIEFSRTEILDEDDNVWTDGIGAKLPAKYIFRDVVVKYRQANGSESAGYTANGYEATITTDIVIEIPYISFFQDSSRILDYALIGNKGIYFDSCSSRQIEGNVYAGINDSETEENKKKYRDEDVYGGINIYNSGVSFNSNYLISKGDINVRNSNLTVGNLESAADTQLWAESLRTVENINRNAAEEASTVVINGNSYIANDLELNARKSSVTLKGTYYGYNNGVFSNQESKNLLKRNENNPVEHTQSSALIINGNGSTLDLGGLDTLVVSGVAYIDLQSQAYTGENIRNNGGTSAGIIEEYATGESLALKSNQYMYLVPTSCLLTTNPVKTSEKPAEIWNAETQWFGTTKKYVMESIPYIEKEVINRTTGESYTYFYLKFLDGKSTEYANLILNMKDPENGLTDMDAAIKAKLGYDGFTDEELIQIWNVKKSLQNKALSENVKPTITLADSTTANIYTRGAVTKITDDSLTSELPKEENSLSGEYIRKVESNLVKHYKYLYAELDPKTDFSMTSDSLPTLVDDNIAADAPVSKYVDFTGMVNSLTPDPYKCGYYTYLYKGNHSVDRNVRGIILCDGDLTIKGGVNVEGLVIASGKIIIEGNGEIIANRSIVQAILDEERTEEEKKKSETERNMKYASSYLLDFKLKSEDYTGKDYTDRTSSTEYTDYISYQNWRKGGE</sequence>
<feature type="transmembrane region" description="Helical" evidence="1">
    <location>
        <begin position="21"/>
        <end position="43"/>
    </location>
</feature>
<dbReference type="EMBL" id="JAOQKJ010000003">
    <property type="protein sequence ID" value="MCU6743666.1"/>
    <property type="molecule type" value="Genomic_DNA"/>
</dbReference>
<protein>
    <submittedName>
        <fullName evidence="2">Uncharacterized protein</fullName>
    </submittedName>
</protein>
<evidence type="ECO:0000313" key="2">
    <source>
        <dbReference type="EMBL" id="MCU6743666.1"/>
    </source>
</evidence>
<keyword evidence="1" id="KW-0812">Transmembrane</keyword>
<evidence type="ECO:0000256" key="1">
    <source>
        <dbReference type="SAM" id="Phobius"/>
    </source>
</evidence>
<reference evidence="2 3" key="1">
    <citation type="journal article" date="2021" name="ISME Commun">
        <title>Automated analysis of genomic sequences facilitates high-throughput and comprehensive description of bacteria.</title>
        <authorList>
            <person name="Hitch T.C.A."/>
        </authorList>
    </citation>
    <scope>NUCLEOTIDE SEQUENCE [LARGE SCALE GENOMIC DNA]</scope>
    <source>
        <strain evidence="2 3">Sanger_18</strain>
    </source>
</reference>
<gene>
    <name evidence="2" type="ORF">OCV77_03970</name>
</gene>
<organism evidence="2 3">
    <name type="scientific">Suilimivivens aceti</name>
    <dbReference type="NCBI Taxonomy" id="2981774"/>
    <lineage>
        <taxon>Bacteria</taxon>
        <taxon>Bacillati</taxon>
        <taxon>Bacillota</taxon>
        <taxon>Clostridia</taxon>
        <taxon>Lachnospirales</taxon>
        <taxon>Lachnospiraceae</taxon>
        <taxon>Suilimivivens</taxon>
    </lineage>
</organism>
<keyword evidence="3" id="KW-1185">Reference proteome</keyword>
<evidence type="ECO:0000313" key="3">
    <source>
        <dbReference type="Proteomes" id="UP001652432"/>
    </source>
</evidence>
<dbReference type="Proteomes" id="UP001652432">
    <property type="component" value="Unassembled WGS sequence"/>
</dbReference>
<accession>A0ABT2T199</accession>